<dbReference type="EMBL" id="SJPN01000005">
    <property type="protein sequence ID" value="TWU01183.1"/>
    <property type="molecule type" value="Genomic_DNA"/>
</dbReference>
<name>A0A5C6AM95_9BACT</name>
<dbReference type="Proteomes" id="UP000320176">
    <property type="component" value="Unassembled WGS sequence"/>
</dbReference>
<reference evidence="1 2" key="1">
    <citation type="submission" date="2019-02" db="EMBL/GenBank/DDBJ databases">
        <title>Deep-cultivation of Planctomycetes and their phenomic and genomic characterization uncovers novel biology.</title>
        <authorList>
            <person name="Wiegand S."/>
            <person name="Jogler M."/>
            <person name="Boedeker C."/>
            <person name="Pinto D."/>
            <person name="Vollmers J."/>
            <person name="Rivas-Marin E."/>
            <person name="Kohn T."/>
            <person name="Peeters S.H."/>
            <person name="Heuer A."/>
            <person name="Rast P."/>
            <person name="Oberbeckmann S."/>
            <person name="Bunk B."/>
            <person name="Jeske O."/>
            <person name="Meyerdierks A."/>
            <person name="Storesund J.E."/>
            <person name="Kallscheuer N."/>
            <person name="Luecker S."/>
            <person name="Lage O.M."/>
            <person name="Pohl T."/>
            <person name="Merkel B.J."/>
            <person name="Hornburger P."/>
            <person name="Mueller R.-W."/>
            <person name="Bruemmer F."/>
            <person name="Labrenz M."/>
            <person name="Spormann A.M."/>
            <person name="Op Den Camp H."/>
            <person name="Overmann J."/>
            <person name="Amann R."/>
            <person name="Jetten M.S.M."/>
            <person name="Mascher T."/>
            <person name="Medema M.H."/>
            <person name="Devos D.P."/>
            <person name="Kaster A.-K."/>
            <person name="Ovreas L."/>
            <person name="Rohde M."/>
            <person name="Galperin M.Y."/>
            <person name="Jogler C."/>
        </authorList>
    </citation>
    <scope>NUCLEOTIDE SEQUENCE [LARGE SCALE GENOMIC DNA]</scope>
    <source>
        <strain evidence="1 2">Pla52n</strain>
    </source>
</reference>
<gene>
    <name evidence="1" type="ORF">Pla52n_45550</name>
</gene>
<proteinExistence type="predicted"/>
<evidence type="ECO:0000313" key="2">
    <source>
        <dbReference type="Proteomes" id="UP000320176"/>
    </source>
</evidence>
<sequence>MGVGLNSLRRRAPVGNSFYPKSPICENQNSLVQSCKRSNFHPNNRHTECGGTFQSDSLLTQNP</sequence>
<protein>
    <submittedName>
        <fullName evidence="1">Uncharacterized protein</fullName>
    </submittedName>
</protein>
<accession>A0A5C6AM95</accession>
<evidence type="ECO:0000313" key="1">
    <source>
        <dbReference type="EMBL" id="TWU01183.1"/>
    </source>
</evidence>
<organism evidence="1 2">
    <name type="scientific">Stieleria varia</name>
    <dbReference type="NCBI Taxonomy" id="2528005"/>
    <lineage>
        <taxon>Bacteria</taxon>
        <taxon>Pseudomonadati</taxon>
        <taxon>Planctomycetota</taxon>
        <taxon>Planctomycetia</taxon>
        <taxon>Pirellulales</taxon>
        <taxon>Pirellulaceae</taxon>
        <taxon>Stieleria</taxon>
    </lineage>
</organism>
<comment type="caution">
    <text evidence="1">The sequence shown here is derived from an EMBL/GenBank/DDBJ whole genome shotgun (WGS) entry which is preliminary data.</text>
</comment>
<keyword evidence="2" id="KW-1185">Reference proteome</keyword>
<dbReference type="AlphaFoldDB" id="A0A5C6AM95"/>